<evidence type="ECO:0000256" key="1">
    <source>
        <dbReference type="ARBA" id="ARBA00004141"/>
    </source>
</evidence>
<dbReference type="CDD" id="cd00637">
    <property type="entry name" value="7tm_classA_rhodopsin-like"/>
    <property type="match status" value="1"/>
</dbReference>
<dbReference type="OrthoDB" id="5969463at2759"/>
<evidence type="ECO:0000256" key="7">
    <source>
        <dbReference type="ARBA" id="ARBA00023224"/>
    </source>
</evidence>
<sequence length="397" mass="43873">MELLVACYVAYLVVCGVLGIIGNAIIIRVFQKRLQKLSTDILIITLAVVDLLSSALLIAAIIWAVNLSFRTRFNCVLFWFFRRAFACESALLASVIAIDRYVMVCSPFKLKTSRKKGTFWVVASNAFCLIICIPFISHGNAVGAVCVYKGLAWINTAYGMILILIYLLACISCSFCYTMIFRKIKHHREKTAYMQAGIASTVSTKDMGNSDLPQKEPGTTNGVDGDHLEGGHASRNDGPSNQKGSVSEPAHSRVAFGENHLSIPAISSSLDHPNSSNKGHFNVKNQVSPATPAPVASDATSAPAPKSKPRTKKDQMTKMMFIVTIIYVFSCIPVLILENLPRRYIVQMQQTTAGEGTVNFLYQMRLINHIINVFVYYGVNEKFRRETNALFIKPAEN</sequence>
<dbReference type="EnsemblMetazoa" id="XM_003729198">
    <property type="protein sequence ID" value="XP_003729246"/>
    <property type="gene ID" value="LOC100888779"/>
</dbReference>
<keyword evidence="6" id="KW-0675">Receptor</keyword>
<evidence type="ECO:0000313" key="11">
    <source>
        <dbReference type="EnsemblMetazoa" id="XP_003729246"/>
    </source>
</evidence>
<feature type="transmembrane region" description="Helical" evidence="9">
    <location>
        <begin position="360"/>
        <end position="379"/>
    </location>
</feature>
<evidence type="ECO:0000256" key="5">
    <source>
        <dbReference type="ARBA" id="ARBA00023136"/>
    </source>
</evidence>
<dbReference type="KEGG" id="spu:100888779"/>
<feature type="compositionally biased region" description="Basic and acidic residues" evidence="8">
    <location>
        <begin position="224"/>
        <end position="235"/>
    </location>
</feature>
<dbReference type="PANTHER" id="PTHR24238">
    <property type="entry name" value="G-PROTEIN COUPLED RECEPTOR"/>
    <property type="match status" value="1"/>
</dbReference>
<dbReference type="Gene3D" id="1.20.1070.10">
    <property type="entry name" value="Rhodopsin 7-helix transmembrane proteins"/>
    <property type="match status" value="1"/>
</dbReference>
<keyword evidence="12" id="KW-1185">Reference proteome</keyword>
<evidence type="ECO:0000259" key="10">
    <source>
        <dbReference type="PROSITE" id="PS50262"/>
    </source>
</evidence>
<dbReference type="PRINTS" id="PR00237">
    <property type="entry name" value="GPCRRHODOPSN"/>
</dbReference>
<dbReference type="PANTHER" id="PTHR24238:SF47">
    <property type="entry name" value="ECDYSTEROIDS_DOPAMINE RECEPTOR-RELATED"/>
    <property type="match status" value="1"/>
</dbReference>
<dbReference type="AlphaFoldDB" id="A0A7M7GM97"/>
<evidence type="ECO:0000256" key="6">
    <source>
        <dbReference type="ARBA" id="ARBA00023170"/>
    </source>
</evidence>
<proteinExistence type="predicted"/>
<evidence type="ECO:0000313" key="12">
    <source>
        <dbReference type="Proteomes" id="UP000007110"/>
    </source>
</evidence>
<keyword evidence="3 9" id="KW-1133">Transmembrane helix</keyword>
<dbReference type="SMART" id="SM01381">
    <property type="entry name" value="7TM_GPCR_Srsx"/>
    <property type="match status" value="1"/>
</dbReference>
<feature type="transmembrane region" description="Helical" evidence="9">
    <location>
        <begin position="6"/>
        <end position="30"/>
    </location>
</feature>
<dbReference type="SUPFAM" id="SSF81321">
    <property type="entry name" value="Family A G protein-coupled receptor-like"/>
    <property type="match status" value="1"/>
</dbReference>
<feature type="compositionally biased region" description="Polar residues" evidence="8">
    <location>
        <begin position="266"/>
        <end position="289"/>
    </location>
</feature>
<organism evidence="11 12">
    <name type="scientific">Strongylocentrotus purpuratus</name>
    <name type="common">Purple sea urchin</name>
    <dbReference type="NCBI Taxonomy" id="7668"/>
    <lineage>
        <taxon>Eukaryota</taxon>
        <taxon>Metazoa</taxon>
        <taxon>Echinodermata</taxon>
        <taxon>Eleutherozoa</taxon>
        <taxon>Echinozoa</taxon>
        <taxon>Echinoidea</taxon>
        <taxon>Euechinoidea</taxon>
        <taxon>Echinacea</taxon>
        <taxon>Camarodonta</taxon>
        <taxon>Echinidea</taxon>
        <taxon>Strongylocentrotidae</taxon>
        <taxon>Strongylocentrotus</taxon>
    </lineage>
</organism>
<reference evidence="12" key="1">
    <citation type="submission" date="2015-02" db="EMBL/GenBank/DDBJ databases">
        <title>Genome sequencing for Strongylocentrotus purpuratus.</title>
        <authorList>
            <person name="Murali S."/>
            <person name="Liu Y."/>
            <person name="Vee V."/>
            <person name="English A."/>
            <person name="Wang M."/>
            <person name="Skinner E."/>
            <person name="Han Y."/>
            <person name="Muzny D.M."/>
            <person name="Worley K.C."/>
            <person name="Gibbs R.A."/>
        </authorList>
    </citation>
    <scope>NUCLEOTIDE SEQUENCE</scope>
</reference>
<dbReference type="OMA" id="RIDRFTW"/>
<dbReference type="Proteomes" id="UP000007110">
    <property type="component" value="Unassembled WGS sequence"/>
</dbReference>
<comment type="subcellular location">
    <subcellularLocation>
        <location evidence="1">Membrane</location>
        <topology evidence="1">Multi-pass membrane protein</topology>
    </subcellularLocation>
</comment>
<accession>A0A7M7GM97</accession>
<keyword evidence="5 9" id="KW-0472">Membrane</keyword>
<dbReference type="PROSITE" id="PS50262">
    <property type="entry name" value="G_PROTEIN_RECEP_F1_2"/>
    <property type="match status" value="1"/>
</dbReference>
<evidence type="ECO:0000256" key="8">
    <source>
        <dbReference type="SAM" id="MobiDB-lite"/>
    </source>
</evidence>
<feature type="domain" description="G-protein coupled receptors family 1 profile" evidence="10">
    <location>
        <begin position="22"/>
        <end position="376"/>
    </location>
</feature>
<evidence type="ECO:0000256" key="2">
    <source>
        <dbReference type="ARBA" id="ARBA00022692"/>
    </source>
</evidence>
<keyword evidence="2 9" id="KW-0812">Transmembrane</keyword>
<dbReference type="InterPro" id="IPR017452">
    <property type="entry name" value="GPCR_Rhodpsn_7TM"/>
</dbReference>
<evidence type="ECO:0000256" key="3">
    <source>
        <dbReference type="ARBA" id="ARBA00022989"/>
    </source>
</evidence>
<feature type="region of interest" description="Disordered" evidence="8">
    <location>
        <begin position="266"/>
        <end position="313"/>
    </location>
</feature>
<evidence type="ECO:0000256" key="9">
    <source>
        <dbReference type="SAM" id="Phobius"/>
    </source>
</evidence>
<feature type="transmembrane region" description="Helical" evidence="9">
    <location>
        <begin position="119"/>
        <end position="137"/>
    </location>
</feature>
<feature type="transmembrane region" description="Helical" evidence="9">
    <location>
        <begin position="157"/>
        <end position="180"/>
    </location>
</feature>
<keyword evidence="7" id="KW-0807">Transducer</keyword>
<feature type="region of interest" description="Disordered" evidence="8">
    <location>
        <begin position="204"/>
        <end position="250"/>
    </location>
</feature>
<keyword evidence="4" id="KW-0297">G-protein coupled receptor</keyword>
<dbReference type="RefSeq" id="XP_003729246.2">
    <property type="nucleotide sequence ID" value="XM_003729198.2"/>
</dbReference>
<evidence type="ECO:0000256" key="4">
    <source>
        <dbReference type="ARBA" id="ARBA00023040"/>
    </source>
</evidence>
<reference evidence="11" key="2">
    <citation type="submission" date="2021-01" db="UniProtKB">
        <authorList>
            <consortium name="EnsemblMetazoa"/>
        </authorList>
    </citation>
    <scope>IDENTIFICATION</scope>
</reference>
<feature type="transmembrane region" description="Helical" evidence="9">
    <location>
        <begin position="77"/>
        <end position="98"/>
    </location>
</feature>
<dbReference type="InParanoid" id="A0A7M7GM97"/>
<name>A0A7M7GM97_STRPU</name>
<dbReference type="InterPro" id="IPR000276">
    <property type="entry name" value="GPCR_Rhodpsn"/>
</dbReference>
<dbReference type="GeneID" id="100888779"/>
<feature type="transmembrane region" description="Helical" evidence="9">
    <location>
        <begin position="319"/>
        <end position="340"/>
    </location>
</feature>
<protein>
    <recommendedName>
        <fullName evidence="10">G-protein coupled receptors family 1 profile domain-containing protein</fullName>
    </recommendedName>
</protein>
<feature type="transmembrane region" description="Helical" evidence="9">
    <location>
        <begin position="42"/>
        <end position="65"/>
    </location>
</feature>
<dbReference type="GO" id="GO:0004930">
    <property type="term" value="F:G protein-coupled receptor activity"/>
    <property type="evidence" value="ECO:0007669"/>
    <property type="project" value="UniProtKB-KW"/>
</dbReference>
<dbReference type="GO" id="GO:0016020">
    <property type="term" value="C:membrane"/>
    <property type="evidence" value="ECO:0007669"/>
    <property type="project" value="UniProtKB-SubCell"/>
</dbReference>
<dbReference type="Pfam" id="PF00001">
    <property type="entry name" value="7tm_1"/>
    <property type="match status" value="1"/>
</dbReference>